<dbReference type="InterPro" id="IPR036915">
    <property type="entry name" value="Cyclin-like_sf"/>
</dbReference>
<dbReference type="InterPro" id="IPR013763">
    <property type="entry name" value="Cyclin-like_dom"/>
</dbReference>
<dbReference type="Pfam" id="PF00382">
    <property type="entry name" value="TFIIB"/>
    <property type="match status" value="2"/>
</dbReference>
<feature type="region of interest" description="Disordered" evidence="10">
    <location>
        <begin position="490"/>
        <end position="549"/>
    </location>
</feature>
<dbReference type="PANTHER" id="PTHR11618:SF4">
    <property type="entry name" value="TRANSCRIPTION FACTOR IIIB 90 KDA SUBUNIT"/>
    <property type="match status" value="1"/>
</dbReference>
<evidence type="ECO:0000256" key="6">
    <source>
        <dbReference type="ARBA" id="ARBA00023015"/>
    </source>
</evidence>
<evidence type="ECO:0000256" key="4">
    <source>
        <dbReference type="ARBA" id="ARBA00022771"/>
    </source>
</evidence>
<evidence type="ECO:0000313" key="12">
    <source>
        <dbReference type="EMBL" id="KAK9909866.1"/>
    </source>
</evidence>
<dbReference type="Gene3D" id="2.20.25.10">
    <property type="match status" value="1"/>
</dbReference>
<evidence type="ECO:0000256" key="3">
    <source>
        <dbReference type="ARBA" id="ARBA00022723"/>
    </source>
</evidence>
<dbReference type="InterPro" id="IPR013150">
    <property type="entry name" value="TFIIB_cyclin"/>
</dbReference>
<feature type="domain" description="Cyclin-like" evidence="11">
    <location>
        <begin position="199"/>
        <end position="283"/>
    </location>
</feature>
<dbReference type="Pfam" id="PF07741">
    <property type="entry name" value="BRF1"/>
    <property type="match status" value="1"/>
</dbReference>
<evidence type="ECO:0000256" key="9">
    <source>
        <dbReference type="ARBA" id="ARBA00023242"/>
    </source>
</evidence>
<evidence type="ECO:0000256" key="10">
    <source>
        <dbReference type="SAM" id="MobiDB-lite"/>
    </source>
</evidence>
<protein>
    <recommendedName>
        <fullName evidence="11">Cyclin-like domain-containing protein</fullName>
    </recommendedName>
</protein>
<keyword evidence="4" id="KW-0863">Zinc-finger</keyword>
<dbReference type="InterPro" id="IPR000812">
    <property type="entry name" value="TFIIB"/>
</dbReference>
<dbReference type="PANTHER" id="PTHR11618">
    <property type="entry name" value="TRANSCRIPTION INITIATION FACTOR IIB-RELATED"/>
    <property type="match status" value="1"/>
</dbReference>
<dbReference type="SUPFAM" id="SSF57783">
    <property type="entry name" value="Zinc beta-ribbon"/>
    <property type="match status" value="1"/>
</dbReference>
<keyword evidence="3" id="KW-0479">Metal-binding</keyword>
<keyword evidence="8" id="KW-0804">Transcription</keyword>
<feature type="region of interest" description="Disordered" evidence="10">
    <location>
        <begin position="565"/>
        <end position="630"/>
    </location>
</feature>
<dbReference type="Gene3D" id="1.10.472.10">
    <property type="entry name" value="Cyclin-like"/>
    <property type="match status" value="2"/>
</dbReference>
<organism evidence="12 13">
    <name type="scientific">Coccomyxa subellipsoidea</name>
    <dbReference type="NCBI Taxonomy" id="248742"/>
    <lineage>
        <taxon>Eukaryota</taxon>
        <taxon>Viridiplantae</taxon>
        <taxon>Chlorophyta</taxon>
        <taxon>core chlorophytes</taxon>
        <taxon>Trebouxiophyceae</taxon>
        <taxon>Trebouxiophyceae incertae sedis</taxon>
        <taxon>Coccomyxaceae</taxon>
        <taxon>Coccomyxa</taxon>
    </lineage>
</organism>
<comment type="similarity">
    <text evidence="2">Belongs to the TFIIB family.</text>
</comment>
<dbReference type="CDD" id="cd20554">
    <property type="entry name" value="CYCLIN_TFIIIB90_rpt2"/>
    <property type="match status" value="1"/>
</dbReference>
<keyword evidence="9" id="KW-0539">Nucleus</keyword>
<gene>
    <name evidence="12" type="ORF">WJX75_008729</name>
</gene>
<reference evidence="12 13" key="1">
    <citation type="journal article" date="2024" name="Nat. Commun.">
        <title>Phylogenomics reveals the evolutionary origins of lichenization in chlorophyte algae.</title>
        <authorList>
            <person name="Puginier C."/>
            <person name="Libourel C."/>
            <person name="Otte J."/>
            <person name="Skaloud P."/>
            <person name="Haon M."/>
            <person name="Grisel S."/>
            <person name="Petersen M."/>
            <person name="Berrin J.G."/>
            <person name="Delaux P.M."/>
            <person name="Dal Grande F."/>
            <person name="Keller J."/>
        </authorList>
    </citation>
    <scope>NUCLEOTIDE SEQUENCE [LARGE SCALE GENOMIC DNA]</scope>
    <source>
        <strain evidence="12 13">SAG 216-7</strain>
    </source>
</reference>
<keyword evidence="13" id="KW-1185">Reference proteome</keyword>
<evidence type="ECO:0000259" key="11">
    <source>
        <dbReference type="SMART" id="SM00385"/>
    </source>
</evidence>
<dbReference type="CDD" id="cd20553">
    <property type="entry name" value="CYCLIN_TFIIIB90_rpt1"/>
    <property type="match status" value="1"/>
</dbReference>
<dbReference type="Proteomes" id="UP001491310">
    <property type="component" value="Unassembled WGS sequence"/>
</dbReference>
<evidence type="ECO:0000256" key="8">
    <source>
        <dbReference type="ARBA" id="ARBA00023163"/>
    </source>
</evidence>
<dbReference type="SMART" id="SM00385">
    <property type="entry name" value="CYCLIN"/>
    <property type="match status" value="2"/>
</dbReference>
<dbReference type="EMBL" id="JALJOT010000006">
    <property type="protein sequence ID" value="KAK9909866.1"/>
    <property type="molecule type" value="Genomic_DNA"/>
</dbReference>
<evidence type="ECO:0000256" key="5">
    <source>
        <dbReference type="ARBA" id="ARBA00022833"/>
    </source>
</evidence>
<comment type="caution">
    <text evidence="12">The sequence shown here is derived from an EMBL/GenBank/DDBJ whole genome shotgun (WGS) entry which is preliminary data.</text>
</comment>
<dbReference type="InterPro" id="IPR011665">
    <property type="entry name" value="BRF1_TBP-bd_dom"/>
</dbReference>
<comment type="subcellular location">
    <subcellularLocation>
        <location evidence="1">Nucleus</location>
    </subcellularLocation>
</comment>
<dbReference type="Gene3D" id="1.20.5.650">
    <property type="entry name" value="Single helix bin"/>
    <property type="match status" value="1"/>
</dbReference>
<proteinExistence type="inferred from homology"/>
<name>A0ABR2YSE8_9CHLO</name>
<accession>A0ABR2YSE8</accession>
<keyword evidence="6" id="KW-0805">Transcription regulation</keyword>
<feature type="domain" description="Cyclin-like" evidence="11">
    <location>
        <begin position="98"/>
        <end position="181"/>
    </location>
</feature>
<keyword evidence="7" id="KW-0010">Activator</keyword>
<evidence type="ECO:0000313" key="13">
    <source>
        <dbReference type="Proteomes" id="UP001491310"/>
    </source>
</evidence>
<keyword evidence="5" id="KW-0862">Zinc</keyword>
<dbReference type="PRINTS" id="PR00685">
    <property type="entry name" value="TIFACTORIIB"/>
</dbReference>
<evidence type="ECO:0000256" key="7">
    <source>
        <dbReference type="ARBA" id="ARBA00023159"/>
    </source>
</evidence>
<dbReference type="SUPFAM" id="SSF47954">
    <property type="entry name" value="Cyclin-like"/>
    <property type="match status" value="2"/>
</dbReference>
<sequence length="630" mass="68488">MADGDATTVFCSHCDQKVEFEYDEAAGYTCCKKCGTVLEDNAFANEVTFTKGAGGVSTADGQFVSDANASRGLGRISGGRMYGYQLDSHERSLNRGKSEVAQLVDRLRIAPRDDTVEAATRLYALALNRNFTRGRRTQLVAAACLYVLCRQESKPFMLIDFSDALQVNVFTLGAVFLHLCKLLRLDEHPMFTKPVDPSLYLHRFANRLGVSDKFHAVTNTALRLVASMKRDWMQTGRRPSGICGAALFIAAHIHGCEKSKRDVVNIVHVGEATLAKRVKEFALTTSGDLTVEEFEDEVRALEAQHKKELQFNTIGAPAPAHTTGGCSHLAAGAAQHFAHGMCKVCYEEYLEVTGGTSNGADPPAFTAGLAERRARNQDEDPLPLPGLEQEDEEQDIEMQLEAVLQQDGMGKYTRARPDAAVGGIPAAPAAADDIEDEELSELEDDEASMYLHTPEEAKLKELIWTELNRDFLERQSAKAAALESAAAKAAAASAVAGEEAEQAGEQADGEPARKRARGRPLGSKTKTRPEDMLEPAETPEEATRRMLDAKKLSSKINYNVLANLFSDSSRGDQDGAGEEAAAKKTRSSYDKVGSPRGFAPGRSEARTVGGLRDAFRPASPRKRRVRFAAP</sequence>
<feature type="compositionally biased region" description="Basic residues" evidence="10">
    <location>
        <begin position="619"/>
        <end position="630"/>
    </location>
</feature>
<evidence type="ECO:0000256" key="1">
    <source>
        <dbReference type="ARBA" id="ARBA00004123"/>
    </source>
</evidence>
<evidence type="ECO:0000256" key="2">
    <source>
        <dbReference type="ARBA" id="ARBA00010857"/>
    </source>
</evidence>